<proteinExistence type="predicted"/>
<dbReference type="EMBL" id="LNRQ01000005">
    <property type="protein sequence ID" value="KZM93060.1"/>
    <property type="molecule type" value="Genomic_DNA"/>
</dbReference>
<feature type="domain" description="Helicase C-terminal" evidence="2">
    <location>
        <begin position="223"/>
        <end position="288"/>
    </location>
</feature>
<dbReference type="InterPro" id="IPR001650">
    <property type="entry name" value="Helicase_C-like"/>
</dbReference>
<dbReference type="Gene3D" id="3.40.50.300">
    <property type="entry name" value="P-loop containing nucleotide triphosphate hydrolases"/>
    <property type="match status" value="1"/>
</dbReference>
<name>A0A162A087_DAUCS</name>
<reference evidence="3" key="1">
    <citation type="journal article" date="2016" name="Nat. Genet.">
        <title>A high-quality carrot genome assembly provides new insights into carotenoid accumulation and asterid genome evolution.</title>
        <authorList>
            <person name="Iorizzo M."/>
            <person name="Ellison S."/>
            <person name="Senalik D."/>
            <person name="Zeng P."/>
            <person name="Satapoomin P."/>
            <person name="Huang J."/>
            <person name="Bowman M."/>
            <person name="Iovene M."/>
            <person name="Sanseverino W."/>
            <person name="Cavagnaro P."/>
            <person name="Yildiz M."/>
            <person name="Macko-Podgorni A."/>
            <person name="Moranska E."/>
            <person name="Grzebelus E."/>
            <person name="Grzebelus D."/>
            <person name="Ashrafi H."/>
            <person name="Zheng Z."/>
            <person name="Cheng S."/>
            <person name="Spooner D."/>
            <person name="Van Deynze A."/>
            <person name="Simon P."/>
        </authorList>
    </citation>
    <scope>NUCLEOTIDE SEQUENCE [LARGE SCALE GENOMIC DNA]</scope>
    <source>
        <tissue evidence="3">Leaf</tissue>
    </source>
</reference>
<gene>
    <name evidence="3" type="ORF">DCAR_016305</name>
</gene>
<feature type="region of interest" description="Disordered" evidence="1">
    <location>
        <begin position="33"/>
        <end position="201"/>
    </location>
</feature>
<protein>
    <recommendedName>
        <fullName evidence="2">Helicase C-terminal domain-containing protein</fullName>
    </recommendedName>
</protein>
<feature type="compositionally biased region" description="Basic and acidic residues" evidence="1">
    <location>
        <begin position="166"/>
        <end position="201"/>
    </location>
</feature>
<dbReference type="Pfam" id="PF00271">
    <property type="entry name" value="Helicase_C"/>
    <property type="match status" value="1"/>
</dbReference>
<evidence type="ECO:0000313" key="3">
    <source>
        <dbReference type="EMBL" id="KZM93060.1"/>
    </source>
</evidence>
<dbReference type="InterPro" id="IPR027417">
    <property type="entry name" value="P-loop_NTPase"/>
</dbReference>
<dbReference type="SUPFAM" id="SSF52540">
    <property type="entry name" value="P-loop containing nucleoside triphosphate hydrolases"/>
    <property type="match status" value="1"/>
</dbReference>
<dbReference type="Gramene" id="KZM93060">
    <property type="protein sequence ID" value="KZM93060"/>
    <property type="gene ID" value="DCAR_016305"/>
</dbReference>
<organism evidence="3">
    <name type="scientific">Daucus carota subsp. sativus</name>
    <name type="common">Carrot</name>
    <dbReference type="NCBI Taxonomy" id="79200"/>
    <lineage>
        <taxon>Eukaryota</taxon>
        <taxon>Viridiplantae</taxon>
        <taxon>Streptophyta</taxon>
        <taxon>Embryophyta</taxon>
        <taxon>Tracheophyta</taxon>
        <taxon>Spermatophyta</taxon>
        <taxon>Magnoliopsida</taxon>
        <taxon>eudicotyledons</taxon>
        <taxon>Gunneridae</taxon>
        <taxon>Pentapetalae</taxon>
        <taxon>asterids</taxon>
        <taxon>campanulids</taxon>
        <taxon>Apiales</taxon>
        <taxon>Apiaceae</taxon>
        <taxon>Apioideae</taxon>
        <taxon>Scandiceae</taxon>
        <taxon>Daucinae</taxon>
        <taxon>Daucus</taxon>
        <taxon>Daucus sect. Daucus</taxon>
    </lineage>
</organism>
<feature type="compositionally biased region" description="Basic and acidic residues" evidence="1">
    <location>
        <begin position="120"/>
        <end position="139"/>
    </location>
</feature>
<dbReference type="KEGG" id="dcr:108223064"/>
<evidence type="ECO:0000256" key="1">
    <source>
        <dbReference type="SAM" id="MobiDB-lite"/>
    </source>
</evidence>
<dbReference type="STRING" id="79200.A0A162A087"/>
<comment type="caution">
    <text evidence="3">The sequence shown here is derived from an EMBL/GenBank/DDBJ whole genome shotgun (WGS) entry which is preliminary data.</text>
</comment>
<sequence>MGSNKKIFVADRSWREEDNSIFAKQENETYMKDTQYGGSKTHNTVADRRQDQKPLLAKQGEGSKKHISVVDRPWREDHKLNFAQKGAGSHIKDSEYGSKTHNTVADRRQDQKPLLAKQGEGSKKHISVVDRPRREEHKLNLAQKGAGSHIKDSGYGSKKQIQETVRSTKEEGSFSEKQGKGPQIKEDKQGRQGHSDECDKDSMRAKKNQIFIYAEESGKCAEVYNLHRSTVEDMIVCCECKMEVERVWVYLTVKGVPTSKVHGGLEQMQRDEAFHRFKDGNVHVLIITPKLLKLLRGLPNKFELQLVNYDLPVDYGEYKNRMLIAEKVVTFLNQESPRSSLSKLLVDKELDVPDLVQMKLEECRAEIVWGIKPEKEIWDH</sequence>
<feature type="compositionally biased region" description="Basic and acidic residues" evidence="1">
    <location>
        <begin position="90"/>
        <end position="111"/>
    </location>
</feature>
<dbReference type="AlphaFoldDB" id="A0A162A087"/>
<accession>A0A162A087</accession>
<feature type="compositionally biased region" description="Basic and acidic residues" evidence="1">
    <location>
        <begin position="61"/>
        <end position="80"/>
    </location>
</feature>
<evidence type="ECO:0000259" key="2">
    <source>
        <dbReference type="Pfam" id="PF00271"/>
    </source>
</evidence>